<gene>
    <name evidence="2" type="ORF">SAMN05421678_105379</name>
</gene>
<keyword evidence="1" id="KW-0812">Transmembrane</keyword>
<keyword evidence="1" id="KW-1133">Transmembrane helix</keyword>
<feature type="transmembrane region" description="Helical" evidence="1">
    <location>
        <begin position="45"/>
        <end position="65"/>
    </location>
</feature>
<evidence type="ECO:0000313" key="2">
    <source>
        <dbReference type="EMBL" id="SFG40312.1"/>
    </source>
</evidence>
<name>A0A1I2RIG8_9ACTN</name>
<evidence type="ECO:0000313" key="3">
    <source>
        <dbReference type="Proteomes" id="UP000199052"/>
    </source>
</evidence>
<dbReference type="AlphaFoldDB" id="A0A1I2RIG8"/>
<dbReference type="EMBL" id="FOOI01000005">
    <property type="protein sequence ID" value="SFG40312.1"/>
    <property type="molecule type" value="Genomic_DNA"/>
</dbReference>
<feature type="transmembrane region" description="Helical" evidence="1">
    <location>
        <begin position="12"/>
        <end position="33"/>
    </location>
</feature>
<reference evidence="2 3" key="1">
    <citation type="submission" date="2016-10" db="EMBL/GenBank/DDBJ databases">
        <authorList>
            <person name="de Groot N.N."/>
        </authorList>
    </citation>
    <scope>NUCLEOTIDE SEQUENCE [LARGE SCALE GENOMIC DNA]</scope>
    <source>
        <strain evidence="2 3">CPCC 202808</strain>
    </source>
</reference>
<proteinExistence type="predicted"/>
<accession>A0A1I2RIG8</accession>
<dbReference type="Proteomes" id="UP000199052">
    <property type="component" value="Unassembled WGS sequence"/>
</dbReference>
<feature type="non-terminal residue" evidence="2">
    <location>
        <position position="71"/>
    </location>
</feature>
<sequence>MVGEPVHSTVPLPTLLGLSLSLLLRLTFGLRFVVGSRVGPLLRSVTVRGLLPGVVLPGVVLRLVLRGLALR</sequence>
<evidence type="ECO:0000256" key="1">
    <source>
        <dbReference type="SAM" id="Phobius"/>
    </source>
</evidence>
<keyword evidence="1" id="KW-0472">Membrane</keyword>
<protein>
    <submittedName>
        <fullName evidence="2">Uncharacterized protein</fullName>
    </submittedName>
</protein>
<dbReference type="RefSeq" id="WP_175542482.1">
    <property type="nucleotide sequence ID" value="NZ_FOOI01000005.1"/>
</dbReference>
<organism evidence="2 3">
    <name type="scientific">Actinopolymorpha cephalotaxi</name>
    <dbReference type="NCBI Taxonomy" id="504797"/>
    <lineage>
        <taxon>Bacteria</taxon>
        <taxon>Bacillati</taxon>
        <taxon>Actinomycetota</taxon>
        <taxon>Actinomycetes</taxon>
        <taxon>Propionibacteriales</taxon>
        <taxon>Actinopolymorphaceae</taxon>
        <taxon>Actinopolymorpha</taxon>
    </lineage>
</organism>